<proteinExistence type="inferred from homology"/>
<dbReference type="PANTHER" id="PTHR30487">
    <property type="entry name" value="TYPE 4 PREPILIN-LIKE PROTEINS LEADER PEPTIDE-PROCESSING ENZYME"/>
    <property type="match status" value="1"/>
</dbReference>
<evidence type="ECO:0000256" key="5">
    <source>
        <dbReference type="ARBA" id="ARBA00022989"/>
    </source>
</evidence>
<keyword evidence="4 7" id="KW-0812">Transmembrane</keyword>
<dbReference type="AlphaFoldDB" id="A0A6J6AXJ4"/>
<dbReference type="Gene3D" id="1.20.120.1220">
    <property type="match status" value="1"/>
</dbReference>
<dbReference type="GO" id="GO:0006465">
    <property type="term" value="P:signal peptide processing"/>
    <property type="evidence" value="ECO:0007669"/>
    <property type="project" value="TreeGrafter"/>
</dbReference>
<feature type="domain" description="Prepilin peptidase A24 N-terminal" evidence="9">
    <location>
        <begin position="60"/>
        <end position="110"/>
    </location>
</feature>
<dbReference type="GO" id="GO:0005886">
    <property type="term" value="C:plasma membrane"/>
    <property type="evidence" value="ECO:0007669"/>
    <property type="project" value="UniProtKB-SubCell"/>
</dbReference>
<organism evidence="10">
    <name type="scientific">freshwater metagenome</name>
    <dbReference type="NCBI Taxonomy" id="449393"/>
    <lineage>
        <taxon>unclassified sequences</taxon>
        <taxon>metagenomes</taxon>
        <taxon>ecological metagenomes</taxon>
    </lineage>
</organism>
<protein>
    <submittedName>
        <fullName evidence="10">Unannotated protein</fullName>
    </submittedName>
</protein>
<reference evidence="10" key="1">
    <citation type="submission" date="2020-05" db="EMBL/GenBank/DDBJ databases">
        <authorList>
            <person name="Chiriac C."/>
            <person name="Salcher M."/>
            <person name="Ghai R."/>
            <person name="Kavagutti S V."/>
        </authorList>
    </citation>
    <scope>NUCLEOTIDE SEQUENCE</scope>
</reference>
<evidence type="ECO:0000256" key="4">
    <source>
        <dbReference type="ARBA" id="ARBA00022692"/>
    </source>
</evidence>
<feature type="transmembrane region" description="Helical" evidence="7">
    <location>
        <begin position="226"/>
        <end position="245"/>
    </location>
</feature>
<evidence type="ECO:0000259" key="8">
    <source>
        <dbReference type="Pfam" id="PF01478"/>
    </source>
</evidence>
<feature type="transmembrane region" description="Helical" evidence="7">
    <location>
        <begin position="6"/>
        <end position="28"/>
    </location>
</feature>
<feature type="transmembrane region" description="Helical" evidence="7">
    <location>
        <begin position="154"/>
        <end position="171"/>
    </location>
</feature>
<comment type="subcellular location">
    <subcellularLocation>
        <location evidence="1">Cell membrane</location>
        <topology evidence="1">Multi-pass membrane protein</topology>
    </subcellularLocation>
</comment>
<feature type="transmembrane region" description="Helical" evidence="7">
    <location>
        <begin position="128"/>
        <end position="147"/>
    </location>
</feature>
<evidence type="ECO:0000256" key="2">
    <source>
        <dbReference type="ARBA" id="ARBA00005801"/>
    </source>
</evidence>
<dbReference type="Pfam" id="PF01478">
    <property type="entry name" value="Peptidase_A24"/>
    <property type="match status" value="1"/>
</dbReference>
<evidence type="ECO:0000256" key="7">
    <source>
        <dbReference type="SAM" id="Phobius"/>
    </source>
</evidence>
<evidence type="ECO:0000256" key="3">
    <source>
        <dbReference type="ARBA" id="ARBA00022475"/>
    </source>
</evidence>
<feature type="transmembrane region" description="Helical" evidence="7">
    <location>
        <begin position="97"/>
        <end position="116"/>
    </location>
</feature>
<comment type="similarity">
    <text evidence="2">Belongs to the peptidase A24 family.</text>
</comment>
<feature type="transmembrane region" description="Helical" evidence="7">
    <location>
        <begin position="252"/>
        <end position="269"/>
    </location>
</feature>
<accession>A0A6J6AXJ4</accession>
<dbReference type="PANTHER" id="PTHR30487:SF0">
    <property type="entry name" value="PREPILIN LEADER PEPTIDASE_N-METHYLTRANSFERASE-RELATED"/>
    <property type="match status" value="1"/>
</dbReference>
<sequence>MNLTGLGLGSLGLAALGLVGLVIAWLMTLPLHRFKEHRPLTPRDVATEDGTATTPPVLIRAVYRHAMCPQCRHVCSTADTIPVLSWIRGCPDCGKRFPWTVPLLQLGVPAGLILTWTQLNSSWVALPYLWLVLILAAISVVDLRIWLIPYWMPWLGASVGLVLITIVSVAIGDPSQILFALGGAAGAFLLFFLLWLVAPSKLGFGDVRMALLLGMFLAWLHPLLPIYGLLFGSLFGLLMGVVALLTRKDSRFAFGPALALGAMCAIWFHEALLQSLL</sequence>
<dbReference type="GO" id="GO:0004190">
    <property type="term" value="F:aspartic-type endopeptidase activity"/>
    <property type="evidence" value="ECO:0007669"/>
    <property type="project" value="InterPro"/>
</dbReference>
<evidence type="ECO:0000259" key="9">
    <source>
        <dbReference type="Pfam" id="PF06750"/>
    </source>
</evidence>
<dbReference type="Pfam" id="PF06750">
    <property type="entry name" value="A24_N_bact"/>
    <property type="match status" value="1"/>
</dbReference>
<evidence type="ECO:0000256" key="1">
    <source>
        <dbReference type="ARBA" id="ARBA00004651"/>
    </source>
</evidence>
<dbReference type="InterPro" id="IPR050882">
    <property type="entry name" value="Prepilin_peptidase/N-MTase"/>
</dbReference>
<name>A0A6J6AXJ4_9ZZZZ</name>
<dbReference type="EMBL" id="CAEZSF010000019">
    <property type="protein sequence ID" value="CAB4531156.1"/>
    <property type="molecule type" value="Genomic_DNA"/>
</dbReference>
<feature type="domain" description="Prepilin type IV endopeptidase peptidase" evidence="8">
    <location>
        <begin position="131"/>
        <end position="240"/>
    </location>
</feature>
<evidence type="ECO:0000313" key="10">
    <source>
        <dbReference type="EMBL" id="CAB4531156.1"/>
    </source>
</evidence>
<feature type="transmembrane region" description="Helical" evidence="7">
    <location>
        <begin position="177"/>
        <end position="196"/>
    </location>
</feature>
<dbReference type="InterPro" id="IPR010627">
    <property type="entry name" value="Prepilin_pept_A24_N"/>
</dbReference>
<keyword evidence="6 7" id="KW-0472">Membrane</keyword>
<evidence type="ECO:0000256" key="6">
    <source>
        <dbReference type="ARBA" id="ARBA00023136"/>
    </source>
</evidence>
<gene>
    <name evidence="10" type="ORF">UFOPK1358_00355</name>
</gene>
<dbReference type="InterPro" id="IPR000045">
    <property type="entry name" value="Prepilin_IV_endopep_pep"/>
</dbReference>
<keyword evidence="5 7" id="KW-1133">Transmembrane helix</keyword>
<keyword evidence="3" id="KW-1003">Cell membrane</keyword>